<evidence type="ECO:0000313" key="12">
    <source>
        <dbReference type="Proteomes" id="UP000653472"/>
    </source>
</evidence>
<evidence type="ECO:0000256" key="3">
    <source>
        <dbReference type="ARBA" id="ARBA00022519"/>
    </source>
</evidence>
<feature type="transmembrane region" description="Helical" evidence="8">
    <location>
        <begin position="130"/>
        <end position="150"/>
    </location>
</feature>
<dbReference type="NCBIfam" id="NF028537">
    <property type="entry name" value="P_eth_NH2_trans"/>
    <property type="match status" value="1"/>
</dbReference>
<comment type="subcellular location">
    <subcellularLocation>
        <location evidence="1">Cell inner membrane</location>
        <topology evidence="1">Multi-pass membrane protein</topology>
    </subcellularLocation>
</comment>
<accession>A0A969WB79</accession>
<evidence type="ECO:0000256" key="1">
    <source>
        <dbReference type="ARBA" id="ARBA00004429"/>
    </source>
</evidence>
<dbReference type="InterPro" id="IPR058130">
    <property type="entry name" value="PEA_transf_C"/>
</dbReference>
<dbReference type="GO" id="GO:0009244">
    <property type="term" value="P:lipopolysaccharide core region biosynthetic process"/>
    <property type="evidence" value="ECO:0007669"/>
    <property type="project" value="TreeGrafter"/>
</dbReference>
<dbReference type="InterPro" id="IPR040423">
    <property type="entry name" value="PEA_transferase"/>
</dbReference>
<sequence length="549" mass="59960">MSTLTTTRPGLRQRLPAISANVLIVVVAAFIVLFDNNRFWSIAHGAIDSDLTGVILQVSTALILIGAYSVLFSLLSWRPLLKPVLIFMLIFSAGSAYFIDQLHVIINLDMVRNVADTNTREATELMTPSMALYFLLRAGLPAVLVAIWPLRYSTALRELRTRFIVMSLLLVAALALLASQYKNFSIVGRQNKELGYFINPFYPAKSFYKYAVEMMPHAPLPISPLGRDALRPAPAPGQHPQVVVLMLGETARAANFGLDGYARQTTPELAATPGLINFRDTASCGTATAISVPCMFSLLGKQHWSSEPKAQYLNVIDVLANTGVKVHWRDNDGGCKGVCGSAETVDVTKNGPASLCDDLGCHDDVLVQDLPALLDNVKGDTLIVLHLMGSHGPEYDHRYPPAFRHFTPACRSAQVQDCPRDEIVNAYDNTILYTDHVLGEVLGLLQQRSASLDTAMIYLSDHGESLGENGVYLHGLPYALAPAEQTHVPFVAWLSPTLEQRQKLQPACLQKIGDAPRSHDNLAPMLLGLFGVDSKAYQADLDPLSSCRG</sequence>
<feature type="domain" description="Phosphoethanolamine transferase N-terminal" evidence="10">
    <location>
        <begin position="67"/>
        <end position="213"/>
    </location>
</feature>
<feature type="transmembrane region" description="Helical" evidence="8">
    <location>
        <begin position="162"/>
        <end position="181"/>
    </location>
</feature>
<evidence type="ECO:0000259" key="9">
    <source>
        <dbReference type="Pfam" id="PF00884"/>
    </source>
</evidence>
<dbReference type="Proteomes" id="UP000653472">
    <property type="component" value="Unassembled WGS sequence"/>
</dbReference>
<dbReference type="GO" id="GO:0005886">
    <property type="term" value="C:plasma membrane"/>
    <property type="evidence" value="ECO:0007669"/>
    <property type="project" value="UniProtKB-SubCell"/>
</dbReference>
<feature type="domain" description="Sulfatase N-terminal" evidence="9">
    <location>
        <begin position="242"/>
        <end position="532"/>
    </location>
</feature>
<dbReference type="PANTHER" id="PTHR30443:SF0">
    <property type="entry name" value="PHOSPHOETHANOLAMINE TRANSFERASE EPTA"/>
    <property type="match status" value="1"/>
</dbReference>
<evidence type="ECO:0000256" key="4">
    <source>
        <dbReference type="ARBA" id="ARBA00022679"/>
    </source>
</evidence>
<protein>
    <submittedName>
        <fullName evidence="11">Phosphoethanolamine--lipid A transferase</fullName>
    </submittedName>
</protein>
<organism evidence="11 12">
    <name type="scientific">Solimonas marina</name>
    <dbReference type="NCBI Taxonomy" id="2714601"/>
    <lineage>
        <taxon>Bacteria</taxon>
        <taxon>Pseudomonadati</taxon>
        <taxon>Pseudomonadota</taxon>
        <taxon>Gammaproteobacteria</taxon>
        <taxon>Nevskiales</taxon>
        <taxon>Nevskiaceae</taxon>
        <taxon>Solimonas</taxon>
    </lineage>
</organism>
<comment type="caution">
    <text evidence="11">The sequence shown here is derived from an EMBL/GenBank/DDBJ whole genome shotgun (WGS) entry which is preliminary data.</text>
</comment>
<dbReference type="InterPro" id="IPR017850">
    <property type="entry name" value="Alkaline_phosphatase_core_sf"/>
</dbReference>
<evidence type="ECO:0000256" key="6">
    <source>
        <dbReference type="ARBA" id="ARBA00022989"/>
    </source>
</evidence>
<feature type="transmembrane region" description="Helical" evidence="8">
    <location>
        <begin position="84"/>
        <end position="106"/>
    </location>
</feature>
<dbReference type="CDD" id="cd16017">
    <property type="entry name" value="LptA"/>
    <property type="match status" value="1"/>
</dbReference>
<dbReference type="SUPFAM" id="SSF53649">
    <property type="entry name" value="Alkaline phosphatase-like"/>
    <property type="match status" value="1"/>
</dbReference>
<feature type="transmembrane region" description="Helical" evidence="8">
    <location>
        <begin position="15"/>
        <end position="34"/>
    </location>
</feature>
<dbReference type="InterPro" id="IPR012549">
    <property type="entry name" value="EptA-like_N"/>
</dbReference>
<gene>
    <name evidence="11" type="ORF">G7Y82_10860</name>
</gene>
<keyword evidence="4 11" id="KW-0808">Transferase</keyword>
<dbReference type="Gene3D" id="3.40.720.10">
    <property type="entry name" value="Alkaline Phosphatase, subunit A"/>
    <property type="match status" value="1"/>
</dbReference>
<evidence type="ECO:0000313" key="11">
    <source>
        <dbReference type="EMBL" id="NKF22818.1"/>
    </source>
</evidence>
<dbReference type="Pfam" id="PF00884">
    <property type="entry name" value="Sulfatase"/>
    <property type="match status" value="1"/>
</dbReference>
<name>A0A969WB79_9GAMM</name>
<keyword evidence="12" id="KW-1185">Reference proteome</keyword>
<evidence type="ECO:0000256" key="2">
    <source>
        <dbReference type="ARBA" id="ARBA00022475"/>
    </source>
</evidence>
<dbReference type="EMBL" id="JAAVXB010000005">
    <property type="protein sequence ID" value="NKF22818.1"/>
    <property type="molecule type" value="Genomic_DNA"/>
</dbReference>
<reference evidence="11" key="1">
    <citation type="submission" date="2020-03" db="EMBL/GenBank/DDBJ databases">
        <title>Solimonas marina sp. nov., isolated from deep seawater of the Pacific Ocean.</title>
        <authorList>
            <person name="Liu X."/>
            <person name="Lai Q."/>
            <person name="Sun F."/>
            <person name="Gai Y."/>
            <person name="Li G."/>
            <person name="Shao Z."/>
        </authorList>
    </citation>
    <scope>NUCLEOTIDE SEQUENCE</scope>
    <source>
        <strain evidence="11">C16B3</strain>
    </source>
</reference>
<keyword evidence="5 8" id="KW-0812">Transmembrane</keyword>
<proteinExistence type="predicted"/>
<keyword evidence="3" id="KW-0997">Cell inner membrane</keyword>
<keyword evidence="2" id="KW-1003">Cell membrane</keyword>
<keyword evidence="7 8" id="KW-0472">Membrane</keyword>
<evidence type="ECO:0000259" key="10">
    <source>
        <dbReference type="Pfam" id="PF08019"/>
    </source>
</evidence>
<keyword evidence="6 8" id="KW-1133">Transmembrane helix</keyword>
<feature type="transmembrane region" description="Helical" evidence="8">
    <location>
        <begin position="54"/>
        <end position="77"/>
    </location>
</feature>
<dbReference type="Pfam" id="PF08019">
    <property type="entry name" value="EptA_B_N"/>
    <property type="match status" value="1"/>
</dbReference>
<dbReference type="InterPro" id="IPR000917">
    <property type="entry name" value="Sulfatase_N"/>
</dbReference>
<dbReference type="AlphaFoldDB" id="A0A969WB79"/>
<evidence type="ECO:0000256" key="5">
    <source>
        <dbReference type="ARBA" id="ARBA00022692"/>
    </source>
</evidence>
<evidence type="ECO:0000256" key="8">
    <source>
        <dbReference type="SAM" id="Phobius"/>
    </source>
</evidence>
<evidence type="ECO:0000256" key="7">
    <source>
        <dbReference type="ARBA" id="ARBA00023136"/>
    </source>
</evidence>
<dbReference type="PANTHER" id="PTHR30443">
    <property type="entry name" value="INNER MEMBRANE PROTEIN"/>
    <property type="match status" value="1"/>
</dbReference>
<dbReference type="GO" id="GO:0016776">
    <property type="term" value="F:phosphotransferase activity, phosphate group as acceptor"/>
    <property type="evidence" value="ECO:0007669"/>
    <property type="project" value="TreeGrafter"/>
</dbReference>
<dbReference type="RefSeq" id="WP_168148101.1">
    <property type="nucleotide sequence ID" value="NZ_JAAVXB010000005.1"/>
</dbReference>